<gene>
    <name evidence="2" type="ORF">LCGC14_0568280</name>
</gene>
<proteinExistence type="predicted"/>
<accession>A0A0F9U6E4</accession>
<evidence type="ECO:0000256" key="1">
    <source>
        <dbReference type="SAM" id="MobiDB-lite"/>
    </source>
</evidence>
<name>A0A0F9U6E4_9ZZZZ</name>
<dbReference type="EMBL" id="LAZR01000829">
    <property type="protein sequence ID" value="KKN56846.1"/>
    <property type="molecule type" value="Genomic_DNA"/>
</dbReference>
<feature type="region of interest" description="Disordered" evidence="1">
    <location>
        <begin position="630"/>
        <end position="660"/>
    </location>
</feature>
<evidence type="ECO:0008006" key="3">
    <source>
        <dbReference type="Google" id="ProtNLM"/>
    </source>
</evidence>
<organism evidence="2">
    <name type="scientific">marine sediment metagenome</name>
    <dbReference type="NCBI Taxonomy" id="412755"/>
    <lineage>
        <taxon>unclassified sequences</taxon>
        <taxon>metagenomes</taxon>
        <taxon>ecological metagenomes</taxon>
    </lineage>
</organism>
<comment type="caution">
    <text evidence="2">The sequence shown here is derived from an EMBL/GenBank/DDBJ whole genome shotgun (WGS) entry which is preliminary data.</text>
</comment>
<dbReference type="AlphaFoldDB" id="A0A0F9U6E4"/>
<reference evidence="2" key="1">
    <citation type="journal article" date="2015" name="Nature">
        <title>Complex archaea that bridge the gap between prokaryotes and eukaryotes.</title>
        <authorList>
            <person name="Spang A."/>
            <person name="Saw J.H."/>
            <person name="Jorgensen S.L."/>
            <person name="Zaremba-Niedzwiedzka K."/>
            <person name="Martijn J."/>
            <person name="Lind A.E."/>
            <person name="van Eijk R."/>
            <person name="Schleper C."/>
            <person name="Guy L."/>
            <person name="Ettema T.J."/>
        </authorList>
    </citation>
    <scope>NUCLEOTIDE SEQUENCE</scope>
</reference>
<protein>
    <recommendedName>
        <fullName evidence="3">Portal protein</fullName>
    </recommendedName>
</protein>
<sequence length="660" mass="75124">MPPTVNRQRGNNPASTDADVLKEGIIEQRKSASFKMKDEDLIITANAWIDEAKPLHNEYLKLQKRNERYFLGNQLDRKRLGRYRAHIVLNKVFQSLETVIPRATRKLPAPMVSLPQTDDEEKEKDSRKYSENLEKIMLSIATGMQIPQILKQFLRFHELFYLGVLKFGYDKEEGIWVKNIRAQRILIPPYDDDYYVIEYHENTLGELKARFPKKAKEIEELVVTKGQKKNAVTGSRIGYYEITTDEFKFWKVNNLVLKKVKNPHWDEKNSKKNHWKTPKKDYIFSDLWTLGVTSYSLTTLVDQMITLQDSINKRKRQISDNADHANGQIVVYGNSGFTKKEAAALEENRKRANSVTYTKDGAQGGVQNFQGQQLQPYVMEDMLHTIAEVDNVFGTHSTTRGEKTPGEETFGGRQLLKESDQERIEELAQMLERVMEKVYNAFAQMIRVHFKKKEYISFLGTDGTATQIPVDKAVVRDGTAVDVRQGSSLTKDKVALSQEAIVLWQQKAIDPITLFERLGDPTPFRTAERLVKWTTNPQALFADAMAEVKEQDENAEAEDTKKAIAQAEIENRSLIKGANVPPFEGANPQHIAVHQDLFNTPRFKELDIKIREKAADHLEAELEIVKTKTAERKEAGAAEAELPGQLPIPGVAPPASVANV</sequence>
<evidence type="ECO:0000313" key="2">
    <source>
        <dbReference type="EMBL" id="KKN56846.1"/>
    </source>
</evidence>